<dbReference type="PANTHER" id="PTHR42834">
    <property type="entry name" value="ENDONUCLEASE/EXONUCLEASE/PHOSPHATASE FAMILY PROTEIN (AFU_ORTHOLOGUE AFUA_3G09210)"/>
    <property type="match status" value="1"/>
</dbReference>
<dbReference type="Gene3D" id="3.60.10.10">
    <property type="entry name" value="Endonuclease/exonuclease/phosphatase"/>
    <property type="match status" value="1"/>
</dbReference>
<dbReference type="InterPro" id="IPR005135">
    <property type="entry name" value="Endo/exonuclease/phosphatase"/>
</dbReference>
<dbReference type="Pfam" id="PF16640">
    <property type="entry name" value="Big_3_5"/>
    <property type="match status" value="2"/>
</dbReference>
<protein>
    <submittedName>
        <fullName evidence="3">ExeM/NucH family extracellular endonuclease</fullName>
    </submittedName>
</protein>
<feature type="region of interest" description="Disordered" evidence="1">
    <location>
        <begin position="198"/>
        <end position="217"/>
    </location>
</feature>
<evidence type="ECO:0000313" key="3">
    <source>
        <dbReference type="EMBL" id="KAA9110454.1"/>
    </source>
</evidence>
<dbReference type="InterPro" id="IPR013783">
    <property type="entry name" value="Ig-like_fold"/>
</dbReference>
<dbReference type="Gene3D" id="2.60.40.10">
    <property type="entry name" value="Immunoglobulins"/>
    <property type="match status" value="2"/>
</dbReference>
<reference evidence="4" key="1">
    <citation type="submission" date="2019-09" db="EMBL/GenBank/DDBJ databases">
        <title>Mumia zhuanghuii sp. nov. isolated from the intestinal contents of plateau pika (Ochotona curzoniae) in the Qinghai-Tibet plateau of China.</title>
        <authorList>
            <person name="Tian Z."/>
        </authorList>
    </citation>
    <scope>NUCLEOTIDE SEQUENCE [LARGE SCALE GENOMIC DNA]</scope>
    <source>
        <strain evidence="4">JCM 30598</strain>
    </source>
</reference>
<comment type="caution">
    <text evidence="3">The sequence shown here is derived from an EMBL/GenBank/DDBJ whole genome shotgun (WGS) entry which is preliminary data.</text>
</comment>
<feature type="region of interest" description="Disordered" evidence="1">
    <location>
        <begin position="717"/>
        <end position="738"/>
    </location>
</feature>
<evidence type="ECO:0000313" key="4">
    <source>
        <dbReference type="Proteomes" id="UP000325827"/>
    </source>
</evidence>
<dbReference type="SUPFAM" id="SSF56219">
    <property type="entry name" value="DNase I-like"/>
    <property type="match status" value="1"/>
</dbReference>
<dbReference type="GO" id="GO:0004519">
    <property type="term" value="F:endonuclease activity"/>
    <property type="evidence" value="ECO:0007669"/>
    <property type="project" value="UniProtKB-KW"/>
</dbReference>
<evidence type="ECO:0000256" key="1">
    <source>
        <dbReference type="SAM" id="MobiDB-lite"/>
    </source>
</evidence>
<dbReference type="Proteomes" id="UP000325827">
    <property type="component" value="Unassembled WGS sequence"/>
</dbReference>
<dbReference type="Pfam" id="PF00932">
    <property type="entry name" value="LTD"/>
    <property type="match status" value="1"/>
</dbReference>
<sequence length="1067" mass="107515">MVERGVTRGTEKSAYRNRWESQTKEYPEVIHPLGRRRLAASVIAASALIVSGLAAPATAQAEVGTTARVLINEVYGGGGNSGATLANDFVELYNPTDVAVDLSAWSVQYASAAGVTFQSTPLTGTIAPHAYFLVAEAAGAGGTAYTFDLKGSIPMSAASGVVALVGTQTALTGCGTACASSPDVIDLVGYGATANAAGGSAAPSLSNTTSASRSADHANTAVNSADFTSGAPSPTTAAGQAVPIVVNPPDPGPDPVVATIAAIQGTGVASPLAGQTVTTRGTVTASYPTGGLVGYVIQTPGTGGALDLTSHTASDALFVYSPAAPIQPIGAYVEVTGSVTEFGATAGNPATLTELTASSVTVLTDVVAPPTPATVAWPANDSQRESLESMLVSPQGAFTVSNTFSTNQYGEVGLASGTTPLRQPTDLAAPGTPEAAAVAADNAARAVVLDDGASTNFLSAANRGLTPAYIALNEPPRVGASVTFTAPVIVDWRNSAWKFNPTAPVVGDGSGVDGVVFANTRTPAPAEVGGDFSVASFNVLNYFTTLGDLSPSCKPFTDRVGDGVTVDGAVSNDVVCLPRGAWDAPDLARQQAKIVAAINALDASVVGLMEIENSLVVDEATATLVDALNAAAGAAKWAYVPSSADLPPASEMDVITNAIIYQPAKVTRVGASRALGTQSAADEAFGNAREPIAQVFRPAAGGEDVLFVVNHFKSKGSAGPWPGDADTGDGQGSSNESRVRQATALRDWVEEIRGGVTSVALAGDFNSYGQEDPLRVLYAAGYSDAERALGIQKSSYSFSGLSGSLDHVLLSGPALTRATGGDIWNINSGEAVALEYSRYNYHGTLFYAPDPYRSSDHDPVKVGLDAGTVASTTTLALDRTTFEYGAAGTVRAMATVAADGGIAAEGSVEFAVDGTVVGTAALAAGSATIALGLPGSLPAGAHTIEARFTGSAGVAPSTSAPVTITVAPAHSTTSLLALPPLHLNRLLPATLVARVTLGSGIGAPGTVEFREGSTVIGTSALVNGRATFRLPNTLGRGIHGYTAVFVPADAVSIAGSTSATAPVIVLW</sequence>
<dbReference type="PANTHER" id="PTHR42834:SF1">
    <property type="entry name" value="ENDONUCLEASE_EXONUCLEASE_PHOSPHATASE FAMILY PROTEIN (AFU_ORTHOLOGUE AFUA_3G09210)"/>
    <property type="match status" value="1"/>
</dbReference>
<dbReference type="AlphaFoldDB" id="A0A5J5J5P4"/>
<keyword evidence="3" id="KW-0540">Nuclease</keyword>
<name>A0A5J5J5P4_9MICO</name>
<dbReference type="CDD" id="cd04486">
    <property type="entry name" value="YhcR_OBF_like"/>
    <property type="match status" value="1"/>
</dbReference>
<dbReference type="InterPro" id="IPR036691">
    <property type="entry name" value="Endo/exonu/phosph_ase_sf"/>
</dbReference>
<dbReference type="EMBL" id="VYSA01000001">
    <property type="protein sequence ID" value="KAA9110454.1"/>
    <property type="molecule type" value="Genomic_DNA"/>
</dbReference>
<dbReference type="InterPro" id="IPR032109">
    <property type="entry name" value="Big_3_5"/>
</dbReference>
<dbReference type="InterPro" id="IPR001322">
    <property type="entry name" value="Lamin_tail_dom"/>
</dbReference>
<organism evidence="3 4">
    <name type="scientific">Microbacterium rhizomatis</name>
    <dbReference type="NCBI Taxonomy" id="1631477"/>
    <lineage>
        <taxon>Bacteria</taxon>
        <taxon>Bacillati</taxon>
        <taxon>Actinomycetota</taxon>
        <taxon>Actinomycetes</taxon>
        <taxon>Micrococcales</taxon>
        <taxon>Microbacteriaceae</taxon>
        <taxon>Microbacterium</taxon>
    </lineage>
</organism>
<dbReference type="OrthoDB" id="1016457at2"/>
<dbReference type="CDD" id="cd10283">
    <property type="entry name" value="MnuA_DNase1-like"/>
    <property type="match status" value="1"/>
</dbReference>
<gene>
    <name evidence="3" type="ORF">F6B43_01845</name>
</gene>
<evidence type="ECO:0000259" key="2">
    <source>
        <dbReference type="PROSITE" id="PS51841"/>
    </source>
</evidence>
<feature type="compositionally biased region" description="Polar residues" evidence="1">
    <location>
        <begin position="203"/>
        <end position="213"/>
    </location>
</feature>
<accession>A0A5J5J5P4</accession>
<proteinExistence type="predicted"/>
<keyword evidence="4" id="KW-1185">Reference proteome</keyword>
<dbReference type="NCBIfam" id="NF033681">
    <property type="entry name" value="ExeM_NucH_DNase"/>
    <property type="match status" value="1"/>
</dbReference>
<keyword evidence="3" id="KW-0255">Endonuclease</keyword>
<keyword evidence="3" id="KW-0378">Hydrolase</keyword>
<feature type="domain" description="LTD" evidence="2">
    <location>
        <begin position="55"/>
        <end position="192"/>
    </location>
</feature>
<dbReference type="GO" id="GO:0005975">
    <property type="term" value="P:carbohydrate metabolic process"/>
    <property type="evidence" value="ECO:0007669"/>
    <property type="project" value="UniProtKB-ARBA"/>
</dbReference>
<dbReference type="PROSITE" id="PS51841">
    <property type="entry name" value="LTD"/>
    <property type="match status" value="1"/>
</dbReference>
<dbReference type="Pfam" id="PF03372">
    <property type="entry name" value="Exo_endo_phos"/>
    <property type="match status" value="1"/>
</dbReference>
<dbReference type="InterPro" id="IPR047971">
    <property type="entry name" value="ExeM-like"/>
</dbReference>